<dbReference type="NCBIfam" id="TIGR04056">
    <property type="entry name" value="OMP_RagA_SusC"/>
    <property type="match status" value="1"/>
</dbReference>
<evidence type="ECO:0000256" key="1">
    <source>
        <dbReference type="ARBA" id="ARBA00004571"/>
    </source>
</evidence>
<dbReference type="Gene3D" id="2.60.40.1120">
    <property type="entry name" value="Carboxypeptidase-like, regulatory domain"/>
    <property type="match status" value="1"/>
</dbReference>
<dbReference type="InterPro" id="IPR039426">
    <property type="entry name" value="TonB-dep_rcpt-like"/>
</dbReference>
<organism evidence="13 14">
    <name type="scientific">Olivibacter oleidegradans</name>
    <dbReference type="NCBI Taxonomy" id="760123"/>
    <lineage>
        <taxon>Bacteria</taxon>
        <taxon>Pseudomonadati</taxon>
        <taxon>Bacteroidota</taxon>
        <taxon>Sphingobacteriia</taxon>
        <taxon>Sphingobacteriales</taxon>
        <taxon>Sphingobacteriaceae</taxon>
        <taxon>Olivibacter</taxon>
    </lineage>
</organism>
<evidence type="ECO:0000256" key="4">
    <source>
        <dbReference type="ARBA" id="ARBA00022692"/>
    </source>
</evidence>
<gene>
    <name evidence="13" type="ORF">ACFFI0_12245</name>
</gene>
<keyword evidence="4 8" id="KW-0812">Transmembrane</keyword>
<comment type="similarity">
    <text evidence="8 9">Belongs to the TonB-dependent receptor family.</text>
</comment>
<feature type="signal peptide" evidence="10">
    <location>
        <begin position="1"/>
        <end position="21"/>
    </location>
</feature>
<keyword evidence="6 8" id="KW-0472">Membrane</keyword>
<dbReference type="InterPro" id="IPR037066">
    <property type="entry name" value="Plug_dom_sf"/>
</dbReference>
<feature type="domain" description="TonB-dependent receptor-like beta-barrel" evidence="11">
    <location>
        <begin position="423"/>
        <end position="1045"/>
    </location>
</feature>
<dbReference type="SUPFAM" id="SSF56935">
    <property type="entry name" value="Porins"/>
    <property type="match status" value="1"/>
</dbReference>
<keyword evidence="3 8" id="KW-1134">Transmembrane beta strand</keyword>
<dbReference type="InterPro" id="IPR023996">
    <property type="entry name" value="TonB-dep_OMP_SusC/RagA"/>
</dbReference>
<sequence length="1089" mass="122293">MKRKLLLFFVGLFFVPALLLAQEKTITGKVTSKVDKLPLPGVSVLIKETNQGTKTDENGRYAISVSKGQTLIFSYIGFTPQEIAVGDGSLIDVVFQSGETSLDEVVVVGYGTQKRANLTGAVSTIDVEKTIGQRPVSDVGRALQGAAPGLTVTTASGDLGRNPKIRLRGLSGSLNGEGAQPLILVDNVEVQNLQMVNPEDIENISVLKDAASASIYGARGAWGVILITTKSGKKNTPNRITYNNNFGWQTPTQTPEIAGAVEGAEMVLQAMRRQANNPNINQFTVLGMSYDELGIQKIRDWVSAYGDGKGLDDEMVMGRDFEVRDNKLFFYRPWDVNERYMKTWTPQQRHNIGFTGGGENTSYNLNLGYQNQDGVLKVKPDKFDRYNFSVGVNSKINDWVDARGKVLFTSTNIETPFSFSSATYGPWYYLYRWPATYPYGTYEGKPFRSALTETEQGQMNEDKEQFARISAGLTLHPFEGFTIDFDYTYSSTNQHLKYIGGGTSAIDFWSGTLNYLENYQSPAYDYVQYNANWNNMNTGKLFATYNKQINDHNFKFIVGGDVESFKEQEQLSKRMGIVDPNLPELGYATGDQFANGVNRHWSTLGVFGRINYAYKDKYLLELNGRYDGSSRFPLNDQYGFFPSLSAGYVLSEEEFFKPLAPYFTFLKLRGSYGSIGNQAVVRSSDPSSFYPFLPLMTPATSGWWMGDQNMLTVGTPSLVSQTLTWETVTTMDFGIDSRFFDNSLGFSFDWYKRTTSDMLSAGITVPSTLGAGAPRRNYGELQTTGWELAIDWSHTFSNGLQLNLSGNLSDFQEKITKFANTTNGINSNYQGKTIGEIWGLETDRYFNEGDFNGQDENGKWVLKEGIPTQGPLNSVEDNATSWFQFGPGDIKYRDLNGDGKIDFGSSTLDDHGDLKVIGNTTPRYQYGFRIGANWKGFDFDAFFQGVGKRDFWASGPLFIPGYRIEAFYAHQTDYWTPENTDAFYPRIVNTQQSNNSFNFRTQTKYLLDLSYLRMKNITFGYTLPKSLVQKIKLQNVRIYFSGENLFEFSNVGMPIDPEVDYTDEQTDQTSFGRVYPYRRTISFGLQVTL</sequence>
<protein>
    <submittedName>
        <fullName evidence="13">SusC/RagA family TonB-linked outer membrane protein</fullName>
    </submittedName>
</protein>
<feature type="chain" id="PRO_5045808778" evidence="10">
    <location>
        <begin position="22"/>
        <end position="1089"/>
    </location>
</feature>
<dbReference type="Proteomes" id="UP001589774">
    <property type="component" value="Unassembled WGS sequence"/>
</dbReference>
<dbReference type="Pfam" id="PF07715">
    <property type="entry name" value="Plug"/>
    <property type="match status" value="1"/>
</dbReference>
<evidence type="ECO:0000256" key="8">
    <source>
        <dbReference type="PROSITE-ProRule" id="PRU01360"/>
    </source>
</evidence>
<evidence type="ECO:0000256" key="7">
    <source>
        <dbReference type="ARBA" id="ARBA00023237"/>
    </source>
</evidence>
<dbReference type="SUPFAM" id="SSF49464">
    <property type="entry name" value="Carboxypeptidase regulatory domain-like"/>
    <property type="match status" value="1"/>
</dbReference>
<keyword evidence="14" id="KW-1185">Reference proteome</keyword>
<evidence type="ECO:0000256" key="10">
    <source>
        <dbReference type="SAM" id="SignalP"/>
    </source>
</evidence>
<evidence type="ECO:0000256" key="3">
    <source>
        <dbReference type="ARBA" id="ARBA00022452"/>
    </source>
</evidence>
<reference evidence="13 14" key="1">
    <citation type="submission" date="2024-09" db="EMBL/GenBank/DDBJ databases">
        <authorList>
            <person name="Sun Q."/>
            <person name="Mori K."/>
        </authorList>
    </citation>
    <scope>NUCLEOTIDE SEQUENCE [LARGE SCALE GENOMIC DNA]</scope>
    <source>
        <strain evidence="13 14">CCM 7765</strain>
    </source>
</reference>
<keyword evidence="5 9" id="KW-0798">TonB box</keyword>
<evidence type="ECO:0000256" key="2">
    <source>
        <dbReference type="ARBA" id="ARBA00022448"/>
    </source>
</evidence>
<dbReference type="InterPro" id="IPR023997">
    <property type="entry name" value="TonB-dep_OMP_SusC/RagA_CS"/>
</dbReference>
<dbReference type="Pfam" id="PF00593">
    <property type="entry name" value="TonB_dep_Rec_b-barrel"/>
    <property type="match status" value="1"/>
</dbReference>
<dbReference type="Pfam" id="PF13715">
    <property type="entry name" value="CarbopepD_reg_2"/>
    <property type="match status" value="1"/>
</dbReference>
<accession>A0ABV6HJK6</accession>
<proteinExistence type="inferred from homology"/>
<evidence type="ECO:0000259" key="11">
    <source>
        <dbReference type="Pfam" id="PF00593"/>
    </source>
</evidence>
<dbReference type="InterPro" id="IPR000531">
    <property type="entry name" value="Beta-barrel_TonB"/>
</dbReference>
<keyword evidence="10" id="KW-0732">Signal</keyword>
<dbReference type="Gene3D" id="2.40.170.20">
    <property type="entry name" value="TonB-dependent receptor, beta-barrel domain"/>
    <property type="match status" value="1"/>
</dbReference>
<evidence type="ECO:0000313" key="14">
    <source>
        <dbReference type="Proteomes" id="UP001589774"/>
    </source>
</evidence>
<dbReference type="InterPro" id="IPR036942">
    <property type="entry name" value="Beta-barrel_TonB_sf"/>
</dbReference>
<keyword evidence="2 8" id="KW-0813">Transport</keyword>
<evidence type="ECO:0000256" key="5">
    <source>
        <dbReference type="ARBA" id="ARBA00023077"/>
    </source>
</evidence>
<comment type="caution">
    <text evidence="13">The sequence shown here is derived from an EMBL/GenBank/DDBJ whole genome shotgun (WGS) entry which is preliminary data.</text>
</comment>
<comment type="subcellular location">
    <subcellularLocation>
        <location evidence="1 8">Cell outer membrane</location>
        <topology evidence="1 8">Multi-pass membrane protein</topology>
    </subcellularLocation>
</comment>
<evidence type="ECO:0000256" key="6">
    <source>
        <dbReference type="ARBA" id="ARBA00023136"/>
    </source>
</evidence>
<dbReference type="NCBIfam" id="TIGR04057">
    <property type="entry name" value="SusC_RagA_signa"/>
    <property type="match status" value="1"/>
</dbReference>
<keyword evidence="7 8" id="KW-0998">Cell outer membrane</keyword>
<name>A0ABV6HJK6_9SPHI</name>
<dbReference type="Gene3D" id="2.170.130.10">
    <property type="entry name" value="TonB-dependent receptor, plug domain"/>
    <property type="match status" value="1"/>
</dbReference>
<dbReference type="InterPro" id="IPR008969">
    <property type="entry name" value="CarboxyPept-like_regulatory"/>
</dbReference>
<evidence type="ECO:0000313" key="13">
    <source>
        <dbReference type="EMBL" id="MFC0319085.1"/>
    </source>
</evidence>
<evidence type="ECO:0000256" key="9">
    <source>
        <dbReference type="RuleBase" id="RU003357"/>
    </source>
</evidence>
<dbReference type="RefSeq" id="WP_377477174.1">
    <property type="nucleotide sequence ID" value="NZ_JBHLWO010000002.1"/>
</dbReference>
<evidence type="ECO:0000259" key="12">
    <source>
        <dbReference type="Pfam" id="PF07715"/>
    </source>
</evidence>
<dbReference type="PROSITE" id="PS52016">
    <property type="entry name" value="TONB_DEPENDENT_REC_3"/>
    <property type="match status" value="1"/>
</dbReference>
<feature type="domain" description="TonB-dependent receptor plug" evidence="12">
    <location>
        <begin position="117"/>
        <end position="224"/>
    </location>
</feature>
<dbReference type="InterPro" id="IPR012910">
    <property type="entry name" value="Plug_dom"/>
</dbReference>
<dbReference type="EMBL" id="JBHLWO010000002">
    <property type="protein sequence ID" value="MFC0319085.1"/>
    <property type="molecule type" value="Genomic_DNA"/>
</dbReference>